<organism evidence="3 4">
    <name type="scientific">Olea europaea subsp. europaea</name>
    <dbReference type="NCBI Taxonomy" id="158383"/>
    <lineage>
        <taxon>Eukaryota</taxon>
        <taxon>Viridiplantae</taxon>
        <taxon>Streptophyta</taxon>
        <taxon>Embryophyta</taxon>
        <taxon>Tracheophyta</taxon>
        <taxon>Spermatophyta</taxon>
        <taxon>Magnoliopsida</taxon>
        <taxon>eudicotyledons</taxon>
        <taxon>Gunneridae</taxon>
        <taxon>Pentapetalae</taxon>
        <taxon>asterids</taxon>
        <taxon>lamiids</taxon>
        <taxon>Lamiales</taxon>
        <taxon>Oleaceae</taxon>
        <taxon>Oleeae</taxon>
        <taxon>Olea</taxon>
    </lineage>
</organism>
<keyword evidence="4" id="KW-1185">Reference proteome</keyword>
<dbReference type="Proteomes" id="UP000594638">
    <property type="component" value="Unassembled WGS sequence"/>
</dbReference>
<dbReference type="PROSITE" id="PS00653">
    <property type="entry name" value="GLYCOSYL_HYDROL_F1_2"/>
    <property type="match status" value="1"/>
</dbReference>
<evidence type="ECO:0000256" key="2">
    <source>
        <dbReference type="ARBA" id="ARBA00022801"/>
    </source>
</evidence>
<dbReference type="OrthoDB" id="65569at2759"/>
<dbReference type="SUPFAM" id="SSF51445">
    <property type="entry name" value="(Trans)glycosidases"/>
    <property type="match status" value="1"/>
</dbReference>
<dbReference type="EMBL" id="CACTIH010003635">
    <property type="protein sequence ID" value="CAA2979871.1"/>
    <property type="molecule type" value="Genomic_DNA"/>
</dbReference>
<accession>A0A8S0RKZ0</accession>
<dbReference type="GO" id="GO:0005975">
    <property type="term" value="P:carbohydrate metabolic process"/>
    <property type="evidence" value="ECO:0007669"/>
    <property type="project" value="InterPro"/>
</dbReference>
<comment type="caution">
    <text evidence="3">The sequence shown here is derived from an EMBL/GenBank/DDBJ whole genome shotgun (WGS) entry which is preliminary data.</text>
</comment>
<dbReference type="Gramene" id="OE9A056966T1">
    <property type="protein sequence ID" value="OE9A056966C1"/>
    <property type="gene ID" value="OE9A056966"/>
</dbReference>
<comment type="similarity">
    <text evidence="1">Belongs to the glycosyl hydrolase 1 family.</text>
</comment>
<reference evidence="3 4" key="1">
    <citation type="submission" date="2019-12" db="EMBL/GenBank/DDBJ databases">
        <authorList>
            <person name="Alioto T."/>
            <person name="Alioto T."/>
            <person name="Gomez Garrido J."/>
        </authorList>
    </citation>
    <scope>NUCLEOTIDE SEQUENCE [LARGE SCALE GENOMIC DNA]</scope>
</reference>
<gene>
    <name evidence="3" type="ORF">OLEA9_A056966</name>
</gene>
<dbReference type="Gene3D" id="3.20.20.80">
    <property type="entry name" value="Glycosidases"/>
    <property type="match status" value="1"/>
</dbReference>
<evidence type="ECO:0000313" key="4">
    <source>
        <dbReference type="Proteomes" id="UP000594638"/>
    </source>
</evidence>
<proteinExistence type="inferred from homology"/>
<dbReference type="AlphaFoldDB" id="A0A8S0RKZ0"/>
<evidence type="ECO:0000313" key="3">
    <source>
        <dbReference type="EMBL" id="CAA2979871.1"/>
    </source>
</evidence>
<keyword evidence="2" id="KW-0378">Hydrolase</keyword>
<dbReference type="Pfam" id="PF00232">
    <property type="entry name" value="Glyco_hydro_1"/>
    <property type="match status" value="1"/>
</dbReference>
<dbReference type="GO" id="GO:0004553">
    <property type="term" value="F:hydrolase activity, hydrolyzing O-glycosyl compounds"/>
    <property type="evidence" value="ECO:0007669"/>
    <property type="project" value="InterPro"/>
</dbReference>
<evidence type="ECO:0000256" key="1">
    <source>
        <dbReference type="ARBA" id="ARBA00010838"/>
    </source>
</evidence>
<sequence length="101" mass="11033">MATQNNLMMIASADGSPQTEHAITSQVARYNQPKIKHSDFRDDFVFGAATSAYQIEGGRNAGSKGMSNWDVYTLKEPGGISDGSNGCVAINNMFRVYFNNF</sequence>
<dbReference type="InterPro" id="IPR001360">
    <property type="entry name" value="Glyco_hydro_1"/>
</dbReference>
<protein>
    <submittedName>
        <fullName evidence="3">Beta-glucosidase-like</fullName>
    </submittedName>
</protein>
<dbReference type="InterPro" id="IPR017853">
    <property type="entry name" value="GH"/>
</dbReference>
<dbReference type="InterPro" id="IPR033132">
    <property type="entry name" value="GH_1_N_CS"/>
</dbReference>
<name>A0A8S0RKZ0_OLEEU</name>